<dbReference type="InterPro" id="IPR040010">
    <property type="entry name" value="ZN608/ZN609"/>
</dbReference>
<feature type="region of interest" description="Disordered" evidence="1">
    <location>
        <begin position="132"/>
        <end position="155"/>
    </location>
</feature>
<feature type="non-terminal residue" evidence="2">
    <location>
        <position position="280"/>
    </location>
</feature>
<dbReference type="EMBL" id="JAAWVQ010095443">
    <property type="protein sequence ID" value="MBN3280089.1"/>
    <property type="molecule type" value="Genomic_DNA"/>
</dbReference>
<protein>
    <submittedName>
        <fullName evidence="2">ZN608 protein</fullName>
    </submittedName>
</protein>
<feature type="non-terminal residue" evidence="2">
    <location>
        <position position="1"/>
    </location>
</feature>
<dbReference type="PANTHER" id="PTHR21564">
    <property type="entry name" value="BRAKELESS PROTEIN"/>
    <property type="match status" value="1"/>
</dbReference>
<evidence type="ECO:0000313" key="3">
    <source>
        <dbReference type="Proteomes" id="UP001166093"/>
    </source>
</evidence>
<proteinExistence type="predicted"/>
<sequence length="280" mass="29644">MSMNSSTGEKSVDPNAVDTYDSGDDWEIGVGNLIIDLDADLEKDRQKLEMNNSANNTTSSKDCGGLTSSGANATSALSDGLKFTSVQPPAPQGNSNKETGKSKVKRSKTCKDANKSLSSAALYGIPEISSAGKRQEVQGRPGEASGMNSALGQAVSSPNTCNAIVSCTKIKEEKNGKNQSRGSKRDKDVNKARKEKHEIGHANSSASPSSGHLYGFGAKGSPYHGDTVVGDVNKSGLDSGIIGNSIVVKKEEDEEESHRPMKKLKSEKVRFTLILRNPLI</sequence>
<accession>A0ABS2Y0B8</accession>
<dbReference type="Proteomes" id="UP001166093">
    <property type="component" value="Unassembled WGS sequence"/>
</dbReference>
<reference evidence="2" key="1">
    <citation type="journal article" date="2021" name="Cell">
        <title>Tracing the genetic footprints of vertebrate landing in non-teleost ray-finned fishes.</title>
        <authorList>
            <person name="Bi X."/>
            <person name="Wang K."/>
            <person name="Yang L."/>
            <person name="Pan H."/>
            <person name="Jiang H."/>
            <person name="Wei Q."/>
            <person name="Fang M."/>
            <person name="Yu H."/>
            <person name="Zhu C."/>
            <person name="Cai Y."/>
            <person name="He Y."/>
            <person name="Gan X."/>
            <person name="Zeng H."/>
            <person name="Yu D."/>
            <person name="Zhu Y."/>
            <person name="Jiang H."/>
            <person name="Qiu Q."/>
            <person name="Yang H."/>
            <person name="Zhang Y.E."/>
            <person name="Wang W."/>
            <person name="Zhu M."/>
            <person name="He S."/>
            <person name="Zhang G."/>
        </authorList>
    </citation>
    <scope>NUCLEOTIDE SEQUENCE</scope>
    <source>
        <strain evidence="2">Pddl_001</strain>
    </source>
</reference>
<feature type="region of interest" description="Disordered" evidence="1">
    <location>
        <begin position="172"/>
        <end position="213"/>
    </location>
</feature>
<gene>
    <name evidence="2" type="primary">Znf608_0</name>
    <name evidence="2" type="ORF">GTO93_0011351</name>
</gene>
<feature type="region of interest" description="Disordered" evidence="1">
    <location>
        <begin position="48"/>
        <end position="112"/>
    </location>
</feature>
<evidence type="ECO:0000256" key="1">
    <source>
        <dbReference type="SAM" id="MobiDB-lite"/>
    </source>
</evidence>
<comment type="caution">
    <text evidence="2">The sequence shown here is derived from an EMBL/GenBank/DDBJ whole genome shotgun (WGS) entry which is preliminary data.</text>
</comment>
<name>A0ABS2Y0B8_POLSP</name>
<evidence type="ECO:0000313" key="2">
    <source>
        <dbReference type="EMBL" id="MBN3280089.1"/>
    </source>
</evidence>
<feature type="compositionally biased region" description="Polar residues" evidence="1">
    <location>
        <begin position="84"/>
        <end position="97"/>
    </location>
</feature>
<feature type="compositionally biased region" description="Polar residues" evidence="1">
    <location>
        <begin position="146"/>
        <end position="155"/>
    </location>
</feature>
<feature type="compositionally biased region" description="Polar residues" evidence="1">
    <location>
        <begin position="49"/>
        <end position="77"/>
    </location>
</feature>
<keyword evidence="3" id="KW-1185">Reference proteome</keyword>
<organism evidence="2 3">
    <name type="scientific">Polyodon spathula</name>
    <name type="common">North American paddlefish</name>
    <name type="synonym">Squalus spathula</name>
    <dbReference type="NCBI Taxonomy" id="7913"/>
    <lineage>
        <taxon>Eukaryota</taxon>
        <taxon>Metazoa</taxon>
        <taxon>Chordata</taxon>
        <taxon>Craniata</taxon>
        <taxon>Vertebrata</taxon>
        <taxon>Euteleostomi</taxon>
        <taxon>Actinopterygii</taxon>
        <taxon>Chondrostei</taxon>
        <taxon>Acipenseriformes</taxon>
        <taxon>Polyodontidae</taxon>
        <taxon>Polyodon</taxon>
    </lineage>
</organism>
<feature type="compositionally biased region" description="Basic and acidic residues" evidence="1">
    <location>
        <begin position="183"/>
        <end position="200"/>
    </location>
</feature>
<feature type="region of interest" description="Disordered" evidence="1">
    <location>
        <begin position="1"/>
        <end position="27"/>
    </location>
</feature>
<dbReference type="PANTHER" id="PTHR21564:SF4">
    <property type="entry name" value="ZINC FINGER PROTEIN 608"/>
    <property type="match status" value="1"/>
</dbReference>